<evidence type="ECO:0000256" key="1">
    <source>
        <dbReference type="ARBA" id="ARBA00004496"/>
    </source>
</evidence>
<evidence type="ECO:0000256" key="5">
    <source>
        <dbReference type="SAM" id="Phobius"/>
    </source>
</evidence>
<dbReference type="FunFam" id="1.25.40.720:FF:000001">
    <property type="entry name" value="Telomere length regulation protein TEL2"/>
    <property type="match status" value="1"/>
</dbReference>
<keyword evidence="5" id="KW-1133">Transmembrane helix</keyword>
<comment type="similarity">
    <text evidence="2">Belongs to the TEL2 family.</text>
</comment>
<organism evidence="8 9">
    <name type="scientific">Ridgeia piscesae</name>
    <name type="common">Tubeworm</name>
    <dbReference type="NCBI Taxonomy" id="27915"/>
    <lineage>
        <taxon>Eukaryota</taxon>
        <taxon>Metazoa</taxon>
        <taxon>Spiralia</taxon>
        <taxon>Lophotrochozoa</taxon>
        <taxon>Annelida</taxon>
        <taxon>Polychaeta</taxon>
        <taxon>Sedentaria</taxon>
        <taxon>Canalipalpata</taxon>
        <taxon>Sabellida</taxon>
        <taxon>Siboglinidae</taxon>
        <taxon>Ridgeia</taxon>
    </lineage>
</organism>
<evidence type="ECO:0000256" key="4">
    <source>
        <dbReference type="SAM" id="MobiDB-lite"/>
    </source>
</evidence>
<dbReference type="GO" id="GO:0042162">
    <property type="term" value="F:telomeric DNA binding"/>
    <property type="evidence" value="ECO:0007669"/>
    <property type="project" value="TreeGrafter"/>
</dbReference>
<feature type="transmembrane region" description="Helical" evidence="5">
    <location>
        <begin position="674"/>
        <end position="695"/>
    </location>
</feature>
<accession>A0AAD9PD37</accession>
<dbReference type="SUPFAM" id="SSF48371">
    <property type="entry name" value="ARM repeat"/>
    <property type="match status" value="1"/>
</dbReference>
<evidence type="ECO:0000259" key="7">
    <source>
        <dbReference type="Pfam" id="PF25320"/>
    </source>
</evidence>
<feature type="domain" description="Telomere length regulation protein conserved" evidence="6">
    <location>
        <begin position="470"/>
        <end position="578"/>
    </location>
</feature>
<feature type="domain" description="TELO2 ARM repeat" evidence="7">
    <location>
        <begin position="235"/>
        <end position="378"/>
    </location>
</feature>
<dbReference type="InterPro" id="IPR016024">
    <property type="entry name" value="ARM-type_fold"/>
</dbReference>
<keyword evidence="9" id="KW-1185">Reference proteome</keyword>
<evidence type="ECO:0000256" key="2">
    <source>
        <dbReference type="ARBA" id="ARBA00006133"/>
    </source>
</evidence>
<dbReference type="PANTHER" id="PTHR15830:SF10">
    <property type="entry name" value="TELOMERE LENGTH REGULATION PROTEIN TEL2 HOMOLOG"/>
    <property type="match status" value="1"/>
</dbReference>
<feature type="compositionally biased region" description="Polar residues" evidence="4">
    <location>
        <begin position="422"/>
        <end position="431"/>
    </location>
</feature>
<dbReference type="InterPro" id="IPR019337">
    <property type="entry name" value="Telomere_length_regulation_dom"/>
</dbReference>
<dbReference type="GO" id="GO:0005829">
    <property type="term" value="C:cytosol"/>
    <property type="evidence" value="ECO:0007669"/>
    <property type="project" value="TreeGrafter"/>
</dbReference>
<dbReference type="Pfam" id="PF10193">
    <property type="entry name" value="Telomere_reg-2"/>
    <property type="match status" value="1"/>
</dbReference>
<keyword evidence="5" id="KW-0812">Transmembrane</keyword>
<evidence type="ECO:0000256" key="3">
    <source>
        <dbReference type="ARBA" id="ARBA00022490"/>
    </source>
</evidence>
<dbReference type="InterPro" id="IPR051970">
    <property type="entry name" value="TEL2_Regulation"/>
</dbReference>
<comment type="caution">
    <text evidence="8">The sequence shown here is derived from an EMBL/GenBank/DDBJ whole genome shotgun (WGS) entry which is preliminary data.</text>
</comment>
<proteinExistence type="inferred from homology"/>
<dbReference type="AlphaFoldDB" id="A0AAD9PD37"/>
<sequence>MDRHYVHFTEFLLSRVTADWQGKLARGQTGSVFDVFFLHGAPVDSFTLLCGALAGSSCDFKLRKCQSLLETFVRGDSFDQVLSERCVKVKGHSREAWLEGRRVNSYEHQLQDKLVSLIATLPDRMAGQLKANTSDFFFPSSYVPHVAAKLIVLLKKLHSQLRTSHDCSVAFLGHLLGKMCITGHGEAMWSSLLPVFVHLTRDDFLWRRLLSALLTGISDHCLESTVVPLVKLAPWYGVLTNLLGQQVLTSQKLQYILTNKLLLLRHFPQSLVLQNIIGYLATSGDTVSLYIKVFHKLLQVWGDVSALQHTSCEQHLYITKAILVCTSFIDEDNKSVLRSELLSELLPGLQSHLDSALSSVRTLGMVVGESVTAAIDPDGQKLSFQYEQTEETRDLLTLLRRPEDPGVAEDDKCDDAGGLETGVTTDETAPSSGVLEPPVSSAGETQLDSDDDLEPYDMSNDVKVEKVKAPKYIRDCLEGLVCSDDPERVAACLRVTEQLVRQHPGSAEQNAVELTKVLLHLQDSCGVEMFTQHRYQAMVALAVTAPAEVAEYLCHEFYERNYNVRQRLDMLEVVAAAAQELSQPDTSQCLQKSIGPIQPVSPGPDDDWREIVQRRIDAKTRRFGKGRQKAIAPPTLNRFAPVAGHFFFSLVANFDQRDMGLDLEGRDHLVLGRLLYTLGVVIHAAVSLPVVGRMGKVMLELVWCLRYHSQPAVRQALLFAVTMVILSVPTHLLMSDLQEDITETRGWLEGESISLICHTLIYWAAHIMMSQCEMCVQDLFTDTG</sequence>
<dbReference type="PANTHER" id="PTHR15830">
    <property type="entry name" value="TELOMERE LENGTH REGULATION PROTEIN TEL2 FAMILY MEMBER"/>
    <property type="match status" value="1"/>
</dbReference>
<evidence type="ECO:0000313" key="8">
    <source>
        <dbReference type="EMBL" id="KAK2192405.1"/>
    </source>
</evidence>
<dbReference type="Gene3D" id="1.25.40.720">
    <property type="entry name" value="Telomere length regulation protein 2, C-terminal domain"/>
    <property type="match status" value="2"/>
</dbReference>
<protein>
    <recommendedName>
        <fullName evidence="10">Telomere length regulation protein TEL2 homolog</fullName>
    </recommendedName>
</protein>
<dbReference type="InterPro" id="IPR038528">
    <property type="entry name" value="TEL2_C_sf"/>
</dbReference>
<reference evidence="8" key="1">
    <citation type="journal article" date="2023" name="Mol. Biol. Evol.">
        <title>Third-Generation Sequencing Reveals the Adaptive Role of the Epigenome in Three Deep-Sea Polychaetes.</title>
        <authorList>
            <person name="Perez M."/>
            <person name="Aroh O."/>
            <person name="Sun Y."/>
            <person name="Lan Y."/>
            <person name="Juniper S.K."/>
            <person name="Young C.R."/>
            <person name="Angers B."/>
            <person name="Qian P.Y."/>
        </authorList>
    </citation>
    <scope>NUCLEOTIDE SEQUENCE</scope>
    <source>
        <strain evidence="8">R07B-5</strain>
    </source>
</reference>
<dbReference type="InterPro" id="IPR057348">
    <property type="entry name" value="TELO2_ARM"/>
</dbReference>
<evidence type="ECO:0000259" key="6">
    <source>
        <dbReference type="Pfam" id="PF10193"/>
    </source>
</evidence>
<dbReference type="Proteomes" id="UP001209878">
    <property type="component" value="Unassembled WGS sequence"/>
</dbReference>
<dbReference type="GO" id="GO:0051083">
    <property type="term" value="P:'de novo' cotranslational protein folding"/>
    <property type="evidence" value="ECO:0007669"/>
    <property type="project" value="TreeGrafter"/>
</dbReference>
<dbReference type="EMBL" id="JAODUO010000031">
    <property type="protein sequence ID" value="KAK2192405.1"/>
    <property type="molecule type" value="Genomic_DNA"/>
</dbReference>
<keyword evidence="3" id="KW-0963">Cytoplasm</keyword>
<evidence type="ECO:0000313" key="9">
    <source>
        <dbReference type="Proteomes" id="UP001209878"/>
    </source>
</evidence>
<evidence type="ECO:0008006" key="10">
    <source>
        <dbReference type="Google" id="ProtNLM"/>
    </source>
</evidence>
<feature type="region of interest" description="Disordered" evidence="4">
    <location>
        <begin position="401"/>
        <end position="455"/>
    </location>
</feature>
<comment type="subcellular location">
    <subcellularLocation>
        <location evidence="1">Cytoplasm</location>
    </subcellularLocation>
</comment>
<name>A0AAD9PD37_RIDPI</name>
<dbReference type="Pfam" id="PF25320">
    <property type="entry name" value="TELO2_ARM"/>
    <property type="match status" value="1"/>
</dbReference>
<dbReference type="GO" id="GO:0051879">
    <property type="term" value="F:Hsp90 protein binding"/>
    <property type="evidence" value="ECO:0007669"/>
    <property type="project" value="TreeGrafter"/>
</dbReference>
<gene>
    <name evidence="8" type="ORF">NP493_30g05031</name>
</gene>
<feature type="transmembrane region" description="Helical" evidence="5">
    <location>
        <begin position="716"/>
        <end position="734"/>
    </location>
</feature>
<keyword evidence="5" id="KW-0472">Membrane</keyword>